<organism evidence="3 4">
    <name type="scientific">Kineosporia babensis</name>
    <dbReference type="NCBI Taxonomy" id="499548"/>
    <lineage>
        <taxon>Bacteria</taxon>
        <taxon>Bacillati</taxon>
        <taxon>Actinomycetota</taxon>
        <taxon>Actinomycetes</taxon>
        <taxon>Kineosporiales</taxon>
        <taxon>Kineosporiaceae</taxon>
        <taxon>Kineosporia</taxon>
    </lineage>
</organism>
<evidence type="ECO:0000256" key="1">
    <source>
        <dbReference type="SAM" id="MobiDB-lite"/>
    </source>
</evidence>
<gene>
    <name evidence="3" type="ORF">LR394_09305</name>
</gene>
<feature type="compositionally biased region" description="Basic and acidic residues" evidence="1">
    <location>
        <begin position="245"/>
        <end position="267"/>
    </location>
</feature>
<name>A0A9X1N9Y8_9ACTN</name>
<dbReference type="Pfam" id="PF08334">
    <property type="entry name" value="T2SSG"/>
    <property type="match status" value="1"/>
</dbReference>
<sequence length="844" mass="94652">MDLTNSKRLLFTGSYVLTKFTPEEQQKAEAESGGAFVKLNLLRAIGLTSDDLERLEQALSESRVAHQSSALKELLTTARRLAASDRPGEGLDTAPLLASVPYAAFDLLTSLLERANPGKASSARRLLRLNSMRRTISPIGRIHLERIEMYPVGVQRGELVFTVPMAPGESVTIAHKEWSASSREFEDVVQDYFESYSERGVAETVDASISSENEAKRTNGLTFGSSLSGSYVGVTLTTTLGITRTGEERESVKRSAQEKRELTEKASARTRKEHKVSVKIVTESGVEEQSGKTITNPAATPIRIDYYRMMRKWRTDLFRYGLRQTYDIAIPAPGVRLWALHQQLAGIEQEIRKPLQFPLEPKDINWTNYDQEARKWGTSVPAPPAESIEEMKHGRIDWLDRKDAVRTRFGQIEFDVPAGYVVASNATLQADFAHWADTNYFLRVIRGGPDTDPDDDVVRSNLAFLAGRYGHLTVVYSYANISMGSIEIRLKYTLTQEARRQWQQTVWQQLRAAAEARHLERVAVLQEQRDTLWRLLHAKDTLTLRRLEREEILRLVMQWLLGPDFPVASEGAVEDLVSRLLQNEVDFQRNPGLSDAARPNPTFAGVREQHWEQAVLFGELVKFIHQAVEWENLIYFLYPYFWGSETVGRGKMLFEHPDPEHERFLRAGYTRVVLPVRPGFEEEFTELLETGALSRLGSSPYVSIAQEIANFARTNYAGVPPANPEEHARPLVFPEQRATWDTMQQAMIDIETFKSTNGRYPTALSELDSGIPVDAWGNPLVYTLPGLGADYDLVSLGADNAEGGTGLNADISSAAGASLVATWFEYTPTSALDIHVDTPLTDLA</sequence>
<comment type="caution">
    <text evidence="3">The sequence shown here is derived from an EMBL/GenBank/DDBJ whole genome shotgun (WGS) entry which is preliminary data.</text>
</comment>
<dbReference type="InterPro" id="IPR013545">
    <property type="entry name" value="T2SS_protein-GspG_C"/>
</dbReference>
<dbReference type="AlphaFoldDB" id="A0A9X1N9Y8"/>
<protein>
    <submittedName>
        <fullName evidence="3">Type II secretion system protein GspG</fullName>
    </submittedName>
</protein>
<dbReference type="InterPro" id="IPR045584">
    <property type="entry name" value="Pilin-like"/>
</dbReference>
<dbReference type="Proteomes" id="UP001138997">
    <property type="component" value="Unassembled WGS sequence"/>
</dbReference>
<evidence type="ECO:0000313" key="4">
    <source>
        <dbReference type="Proteomes" id="UP001138997"/>
    </source>
</evidence>
<feature type="domain" description="Type II secretion system protein GspG C-terminal" evidence="2">
    <location>
        <begin position="769"/>
        <end position="813"/>
    </location>
</feature>
<keyword evidence="4" id="KW-1185">Reference proteome</keyword>
<accession>A0A9X1N9Y8</accession>
<feature type="region of interest" description="Disordered" evidence="1">
    <location>
        <begin position="245"/>
        <end position="269"/>
    </location>
</feature>
<reference evidence="3" key="1">
    <citation type="submission" date="2021-11" db="EMBL/GenBank/DDBJ databases">
        <title>Streptomyces corallinus and Kineosporia corallina sp. nov., two new coral-derived marine actinobacteria.</title>
        <authorList>
            <person name="Buangrab K."/>
            <person name="Sutthacheep M."/>
            <person name="Yeemin T."/>
            <person name="Harunari E."/>
            <person name="Igarashi Y."/>
            <person name="Sripreechasak P."/>
            <person name="Kanchanasin P."/>
            <person name="Tanasupawat S."/>
            <person name="Phongsopitanun W."/>
        </authorList>
    </citation>
    <scope>NUCLEOTIDE SEQUENCE</scope>
    <source>
        <strain evidence="3">JCM 31032</strain>
    </source>
</reference>
<evidence type="ECO:0000313" key="3">
    <source>
        <dbReference type="EMBL" id="MCD5311092.1"/>
    </source>
</evidence>
<dbReference type="Gene3D" id="3.30.700.10">
    <property type="entry name" value="Glycoprotein, Type 4 Pilin"/>
    <property type="match status" value="1"/>
</dbReference>
<dbReference type="EMBL" id="JAJOMB010000004">
    <property type="protein sequence ID" value="MCD5311092.1"/>
    <property type="molecule type" value="Genomic_DNA"/>
</dbReference>
<dbReference type="SUPFAM" id="SSF54523">
    <property type="entry name" value="Pili subunits"/>
    <property type="match status" value="1"/>
</dbReference>
<evidence type="ECO:0000259" key="2">
    <source>
        <dbReference type="Pfam" id="PF08334"/>
    </source>
</evidence>
<dbReference type="RefSeq" id="WP_231440270.1">
    <property type="nucleotide sequence ID" value="NZ_JAJOMB010000004.1"/>
</dbReference>
<proteinExistence type="predicted"/>